<dbReference type="GeneID" id="39875049"/>
<dbReference type="Proteomes" id="UP000236319">
    <property type="component" value="Unassembled WGS sequence"/>
</dbReference>
<dbReference type="EMBL" id="BDSA01000003">
    <property type="protein sequence ID" value="GBE61279.1"/>
    <property type="molecule type" value="Genomic_DNA"/>
</dbReference>
<keyword evidence="3" id="KW-1185">Reference proteome</keyword>
<evidence type="ECO:0000256" key="1">
    <source>
        <dbReference type="SAM" id="MobiDB-lite"/>
    </source>
</evidence>
<proteinExistence type="predicted"/>
<feature type="compositionally biased region" description="Polar residues" evidence="1">
    <location>
        <begin position="529"/>
        <end position="538"/>
    </location>
</feature>
<reference evidence="2 3" key="1">
    <citation type="journal article" date="2017" name="BMC Genomics">
        <title>Whole-genome assembly of Babesia ovata and comparative genomics between closely related pathogens.</title>
        <authorList>
            <person name="Yamagishi J."/>
            <person name="Asada M."/>
            <person name="Hakimi H."/>
            <person name="Tanaka T.Q."/>
            <person name="Sugimoto C."/>
            <person name="Kawazu S."/>
        </authorList>
    </citation>
    <scope>NUCLEOTIDE SEQUENCE [LARGE SCALE GENOMIC DNA]</scope>
    <source>
        <strain evidence="2 3">Miyake</strain>
    </source>
</reference>
<protein>
    <submittedName>
        <fullName evidence="2">Oligodendrocyte transcription factor 2-like protein, putative</fullName>
    </submittedName>
</protein>
<name>A0A2H6KE98_9APIC</name>
<dbReference type="RefSeq" id="XP_028867522.1">
    <property type="nucleotide sequence ID" value="XM_029011689.1"/>
</dbReference>
<evidence type="ECO:0000313" key="3">
    <source>
        <dbReference type="Proteomes" id="UP000236319"/>
    </source>
</evidence>
<gene>
    <name evidence="2" type="ORF">BOVATA_027720</name>
</gene>
<organism evidence="2 3">
    <name type="scientific">Babesia ovata</name>
    <dbReference type="NCBI Taxonomy" id="189622"/>
    <lineage>
        <taxon>Eukaryota</taxon>
        <taxon>Sar</taxon>
        <taxon>Alveolata</taxon>
        <taxon>Apicomplexa</taxon>
        <taxon>Aconoidasida</taxon>
        <taxon>Piroplasmida</taxon>
        <taxon>Babesiidae</taxon>
        <taxon>Babesia</taxon>
    </lineage>
</organism>
<dbReference type="AlphaFoldDB" id="A0A2H6KE98"/>
<sequence length="598" mass="65497">MSILYGQQASFDVFVFHDAAGKQRSQTGAAITLLPHVASHNVDQKLLIHQTFSDGHPSSVKSLIQVVGSHRYVKPQVFAECVIDLVHLFDIKSKGAISFPLDTRLDPNASLTFSVMVTNFSFSGSFSKSPLSSVLEDSVVASSTLSSIAESVLEYQGLNASTADTGVRSHGLRRLESADIYRTINKMATKLSRIENDIQRKTLKLNKINRKNLDEVNGLRSRLEDQIALKDQQIRILTTQLDEMHTALALSHERELELGGFVLGRREFSGNDAMEFREGGMSKVGAFPESASVRYDFNRNESVTPASVRGSERHFTKHSGGEELFTNKDRDNLSLLQKQRLTPSWHTCDNGDILNNSVPHLGERPTERWVTIFAGTQVTKCGYGDTAFAGRRHSNERVAKQVVPLSWVRGKISSELNAPRGIMRTASATPPMKAVLPYVHRASADPKSPKHITSIQHSSGREIHASNTRLTHELRTPGTTVLPLGKIPALIHRNLGARLPQEAGGVMPDLPRSIVRPLAPSVSGATAPVASTPSSQLSVVAPAETKSRNSPVSDVNDDRDTTIVRLERDLITTKVALADSETQRDIEIAKILTTAAHT</sequence>
<accession>A0A2H6KE98</accession>
<dbReference type="VEuPathDB" id="PiroplasmaDB:BOVATA_027720"/>
<evidence type="ECO:0000313" key="2">
    <source>
        <dbReference type="EMBL" id="GBE61279.1"/>
    </source>
</evidence>
<feature type="region of interest" description="Disordered" evidence="1">
    <location>
        <begin position="523"/>
        <end position="557"/>
    </location>
</feature>
<dbReference type="OrthoDB" id="365999at2759"/>
<comment type="caution">
    <text evidence="2">The sequence shown here is derived from an EMBL/GenBank/DDBJ whole genome shotgun (WGS) entry which is preliminary data.</text>
</comment>